<evidence type="ECO:0000313" key="8">
    <source>
        <dbReference type="Proteomes" id="UP000187406"/>
    </source>
</evidence>
<dbReference type="GO" id="GO:0009055">
    <property type="term" value="F:electron transfer activity"/>
    <property type="evidence" value="ECO:0007669"/>
    <property type="project" value="InterPro"/>
</dbReference>
<dbReference type="FunFam" id="2.60.40.420:FF:000003">
    <property type="entry name" value="Blue copper"/>
    <property type="match status" value="1"/>
</dbReference>
<dbReference type="EMBL" id="BDDD01000041">
    <property type="protein sequence ID" value="GAV57773.1"/>
    <property type="molecule type" value="Genomic_DNA"/>
</dbReference>
<dbReference type="SUPFAM" id="SSF49503">
    <property type="entry name" value="Cupredoxins"/>
    <property type="match status" value="1"/>
</dbReference>
<keyword evidence="4" id="KW-0186">Copper</keyword>
<sequence>VGDSAGWTGIGHVNYHKCAVSMKFHVGDTIFFEYNKQHQNVMRVKHQQFDSCNTTSPITIYTSSYDKITLNRSGHYYFICGFPQHCDNGQKVNIKV</sequence>
<gene>
    <name evidence="7" type="ORF">CFOL_v3_01309</name>
</gene>
<keyword evidence="2" id="KW-0479">Metal-binding</keyword>
<dbReference type="GO" id="GO:0005886">
    <property type="term" value="C:plasma membrane"/>
    <property type="evidence" value="ECO:0007669"/>
    <property type="project" value="TreeGrafter"/>
</dbReference>
<comment type="caution">
    <text evidence="7">The sequence shown here is derived from an EMBL/GenBank/DDBJ whole genome shotgun (WGS) entry which is preliminary data.</text>
</comment>
<dbReference type="InterPro" id="IPR008972">
    <property type="entry name" value="Cupredoxin"/>
</dbReference>
<evidence type="ECO:0000256" key="5">
    <source>
        <dbReference type="ARBA" id="ARBA00023180"/>
    </source>
</evidence>
<keyword evidence="5" id="KW-0325">Glycoprotein</keyword>
<dbReference type="Pfam" id="PF02298">
    <property type="entry name" value="Cu_bind_like"/>
    <property type="match status" value="1"/>
</dbReference>
<dbReference type="PANTHER" id="PTHR33021:SF356">
    <property type="entry name" value="MAVICYANIN"/>
    <property type="match status" value="1"/>
</dbReference>
<dbReference type="InterPro" id="IPR028871">
    <property type="entry name" value="BlueCu_1_BS"/>
</dbReference>
<organism evidence="7 8">
    <name type="scientific">Cephalotus follicularis</name>
    <name type="common">Albany pitcher plant</name>
    <dbReference type="NCBI Taxonomy" id="3775"/>
    <lineage>
        <taxon>Eukaryota</taxon>
        <taxon>Viridiplantae</taxon>
        <taxon>Streptophyta</taxon>
        <taxon>Embryophyta</taxon>
        <taxon>Tracheophyta</taxon>
        <taxon>Spermatophyta</taxon>
        <taxon>Magnoliopsida</taxon>
        <taxon>eudicotyledons</taxon>
        <taxon>Gunneridae</taxon>
        <taxon>Pentapetalae</taxon>
        <taxon>rosids</taxon>
        <taxon>fabids</taxon>
        <taxon>Oxalidales</taxon>
        <taxon>Cephalotaceae</taxon>
        <taxon>Cephalotus</taxon>
    </lineage>
</organism>
<dbReference type="Gene3D" id="2.60.40.420">
    <property type="entry name" value="Cupredoxins - blue copper proteins"/>
    <property type="match status" value="1"/>
</dbReference>
<dbReference type="InterPro" id="IPR003245">
    <property type="entry name" value="Phytocyanin_dom"/>
</dbReference>
<dbReference type="PROSITE" id="PS00196">
    <property type="entry name" value="COPPER_BLUE"/>
    <property type="match status" value="1"/>
</dbReference>
<evidence type="ECO:0000259" key="6">
    <source>
        <dbReference type="PROSITE" id="PS51485"/>
    </source>
</evidence>
<name>A0A1Q3AQE0_CEPFO</name>
<keyword evidence="8" id="KW-1185">Reference proteome</keyword>
<protein>
    <submittedName>
        <fullName evidence="7">Cu_bind_like domain-containing protein</fullName>
    </submittedName>
</protein>
<evidence type="ECO:0000313" key="7">
    <source>
        <dbReference type="EMBL" id="GAV57773.1"/>
    </source>
</evidence>
<dbReference type="AlphaFoldDB" id="A0A1Q3AQE0"/>
<evidence type="ECO:0000256" key="3">
    <source>
        <dbReference type="ARBA" id="ARBA00022982"/>
    </source>
</evidence>
<dbReference type="GO" id="GO:0046872">
    <property type="term" value="F:metal ion binding"/>
    <property type="evidence" value="ECO:0007669"/>
    <property type="project" value="UniProtKB-KW"/>
</dbReference>
<dbReference type="OrthoDB" id="1933492at2759"/>
<keyword evidence="3" id="KW-0249">Electron transport</keyword>
<dbReference type="STRING" id="3775.A0A1Q3AQE0"/>
<feature type="non-terminal residue" evidence="7">
    <location>
        <position position="96"/>
    </location>
</feature>
<dbReference type="PROSITE" id="PS51485">
    <property type="entry name" value="PHYTOCYANIN"/>
    <property type="match status" value="1"/>
</dbReference>
<evidence type="ECO:0000256" key="1">
    <source>
        <dbReference type="ARBA" id="ARBA00022448"/>
    </source>
</evidence>
<feature type="non-terminal residue" evidence="7">
    <location>
        <position position="1"/>
    </location>
</feature>
<keyword evidence="1" id="KW-0813">Transport</keyword>
<feature type="domain" description="Phytocyanin" evidence="6">
    <location>
        <begin position="1"/>
        <end position="96"/>
    </location>
</feature>
<evidence type="ECO:0000256" key="4">
    <source>
        <dbReference type="ARBA" id="ARBA00023008"/>
    </source>
</evidence>
<evidence type="ECO:0000256" key="2">
    <source>
        <dbReference type="ARBA" id="ARBA00022723"/>
    </source>
</evidence>
<dbReference type="PANTHER" id="PTHR33021">
    <property type="entry name" value="BLUE COPPER PROTEIN"/>
    <property type="match status" value="1"/>
</dbReference>
<dbReference type="InParanoid" id="A0A1Q3AQE0"/>
<dbReference type="Proteomes" id="UP000187406">
    <property type="component" value="Unassembled WGS sequence"/>
</dbReference>
<reference evidence="8" key="1">
    <citation type="submission" date="2016-04" db="EMBL/GenBank/DDBJ databases">
        <title>Cephalotus genome sequencing.</title>
        <authorList>
            <person name="Fukushima K."/>
            <person name="Hasebe M."/>
            <person name="Fang X."/>
        </authorList>
    </citation>
    <scope>NUCLEOTIDE SEQUENCE [LARGE SCALE GENOMIC DNA]</scope>
    <source>
        <strain evidence="8">cv. St1</strain>
    </source>
</reference>
<dbReference type="InterPro" id="IPR039391">
    <property type="entry name" value="Phytocyanin-like"/>
</dbReference>
<accession>A0A1Q3AQE0</accession>
<proteinExistence type="predicted"/>